<keyword evidence="2" id="KW-1185">Reference proteome</keyword>
<comment type="caution">
    <text evidence="1">The sequence shown here is derived from an EMBL/GenBank/DDBJ whole genome shotgun (WGS) entry which is preliminary data.</text>
</comment>
<accession>A0A540M6J2</accession>
<evidence type="ECO:0000313" key="2">
    <source>
        <dbReference type="Proteomes" id="UP000315295"/>
    </source>
</evidence>
<evidence type="ECO:0000313" key="1">
    <source>
        <dbReference type="EMBL" id="TQD94308.1"/>
    </source>
</evidence>
<reference evidence="1 2" key="1">
    <citation type="journal article" date="2019" name="G3 (Bethesda)">
        <title>Sequencing of a Wild Apple (Malus baccata) Genome Unravels the Differences Between Cultivated and Wild Apple Species Regarding Disease Resistance and Cold Tolerance.</title>
        <authorList>
            <person name="Chen X."/>
        </authorList>
    </citation>
    <scope>NUCLEOTIDE SEQUENCE [LARGE SCALE GENOMIC DNA]</scope>
    <source>
        <strain evidence="2">cv. Shandingzi</strain>
        <tissue evidence="1">Leaves</tissue>
    </source>
</reference>
<gene>
    <name evidence="1" type="ORF">C1H46_020122</name>
</gene>
<proteinExistence type="predicted"/>
<organism evidence="1 2">
    <name type="scientific">Malus baccata</name>
    <name type="common">Siberian crab apple</name>
    <name type="synonym">Pyrus baccata</name>
    <dbReference type="NCBI Taxonomy" id="106549"/>
    <lineage>
        <taxon>Eukaryota</taxon>
        <taxon>Viridiplantae</taxon>
        <taxon>Streptophyta</taxon>
        <taxon>Embryophyta</taxon>
        <taxon>Tracheophyta</taxon>
        <taxon>Spermatophyta</taxon>
        <taxon>Magnoliopsida</taxon>
        <taxon>eudicotyledons</taxon>
        <taxon>Gunneridae</taxon>
        <taxon>Pentapetalae</taxon>
        <taxon>rosids</taxon>
        <taxon>fabids</taxon>
        <taxon>Rosales</taxon>
        <taxon>Rosaceae</taxon>
        <taxon>Amygdaloideae</taxon>
        <taxon>Maleae</taxon>
        <taxon>Malus</taxon>
    </lineage>
</organism>
<sequence>MTSSLLGSQRSKERIVLRKTQIDPISPADLCNPFFAFKPLSSNPTFEPQFSNLAFGCQPQASADCNIK</sequence>
<dbReference type="EMBL" id="VIEB01000347">
    <property type="protein sequence ID" value="TQD94308.1"/>
    <property type="molecule type" value="Genomic_DNA"/>
</dbReference>
<name>A0A540M6J2_MALBA</name>
<protein>
    <submittedName>
        <fullName evidence="1">Uncharacterized protein</fullName>
    </submittedName>
</protein>
<dbReference type="Proteomes" id="UP000315295">
    <property type="component" value="Unassembled WGS sequence"/>
</dbReference>
<dbReference type="AlphaFoldDB" id="A0A540M6J2"/>